<evidence type="ECO:0000256" key="4">
    <source>
        <dbReference type="ARBA" id="ARBA00023002"/>
    </source>
</evidence>
<feature type="domain" description="FAD-dependent oxidoreductase 2 FAD-binding" evidence="6">
    <location>
        <begin position="33"/>
        <end position="267"/>
    </location>
</feature>
<gene>
    <name evidence="7" type="ORF">MAF45_01380</name>
</gene>
<evidence type="ECO:0000313" key="7">
    <source>
        <dbReference type="EMBL" id="MCG5030107.1"/>
    </source>
</evidence>
<feature type="region of interest" description="Disordered" evidence="5">
    <location>
        <begin position="1"/>
        <end position="42"/>
    </location>
</feature>
<evidence type="ECO:0000256" key="3">
    <source>
        <dbReference type="ARBA" id="ARBA00022827"/>
    </source>
</evidence>
<organism evidence="7 8">
    <name type="scientific">Mesosutterella porci</name>
    <dbReference type="NCBI Taxonomy" id="2915351"/>
    <lineage>
        <taxon>Bacteria</taxon>
        <taxon>Pseudomonadati</taxon>
        <taxon>Pseudomonadota</taxon>
        <taxon>Betaproteobacteria</taxon>
        <taxon>Burkholderiales</taxon>
        <taxon>Sutterellaceae</taxon>
        <taxon>Mesosutterella</taxon>
    </lineage>
</organism>
<dbReference type="InterPro" id="IPR050315">
    <property type="entry name" value="FAD-oxidoreductase_2"/>
</dbReference>
<keyword evidence="2" id="KW-0285">Flavoprotein</keyword>
<dbReference type="Pfam" id="PF00890">
    <property type="entry name" value="FAD_binding_2"/>
    <property type="match status" value="1"/>
</dbReference>
<evidence type="ECO:0000313" key="8">
    <source>
        <dbReference type="Proteomes" id="UP001297600"/>
    </source>
</evidence>
<evidence type="ECO:0000259" key="6">
    <source>
        <dbReference type="Pfam" id="PF00890"/>
    </source>
</evidence>
<name>A0ABS9MNJ0_9BURK</name>
<evidence type="ECO:0000256" key="2">
    <source>
        <dbReference type="ARBA" id="ARBA00022630"/>
    </source>
</evidence>
<dbReference type="RefSeq" id="WP_237977761.1">
    <property type="nucleotide sequence ID" value="NZ_JAKNCT010000001.1"/>
</dbReference>
<keyword evidence="4" id="KW-0560">Oxidoreductase</keyword>
<dbReference type="EMBL" id="JAKNCT010000001">
    <property type="protein sequence ID" value="MCG5030107.1"/>
    <property type="molecule type" value="Genomic_DNA"/>
</dbReference>
<keyword evidence="8" id="KW-1185">Reference proteome</keyword>
<reference evidence="7 8" key="1">
    <citation type="submission" date="2022-02" db="EMBL/GenBank/DDBJ databases">
        <title>Mesosutterella porci, a novel member of the family Sutterellaceae from pig feces.</title>
        <authorList>
            <person name="Wylensek D."/>
            <person name="Clavel T."/>
        </authorList>
    </citation>
    <scope>NUCLEOTIDE SEQUENCE [LARGE SCALE GENOMIC DNA]</scope>
    <source>
        <strain evidence="8">oilRF-744-wt-GAM-9</strain>
    </source>
</reference>
<dbReference type="SUPFAM" id="SSF56425">
    <property type="entry name" value="Succinate dehydrogenase/fumarate reductase flavoprotein, catalytic domain"/>
    <property type="match status" value="1"/>
</dbReference>
<dbReference type="Gene3D" id="3.50.50.60">
    <property type="entry name" value="FAD/NAD(P)-binding domain"/>
    <property type="match status" value="2"/>
</dbReference>
<feature type="compositionally biased region" description="Basic and acidic residues" evidence="5">
    <location>
        <begin position="13"/>
        <end position="28"/>
    </location>
</feature>
<accession>A0ABS9MNJ0</accession>
<dbReference type="PANTHER" id="PTHR43400">
    <property type="entry name" value="FUMARATE REDUCTASE"/>
    <property type="match status" value="1"/>
</dbReference>
<dbReference type="SUPFAM" id="SSF51905">
    <property type="entry name" value="FAD/NAD(P)-binding domain"/>
    <property type="match status" value="1"/>
</dbReference>
<dbReference type="InterPro" id="IPR027477">
    <property type="entry name" value="Succ_DH/fumarate_Rdtase_cat_sf"/>
</dbReference>
<dbReference type="Gene3D" id="3.90.700.10">
    <property type="entry name" value="Succinate dehydrogenase/fumarate reductase flavoprotein, catalytic domain"/>
    <property type="match status" value="2"/>
</dbReference>
<dbReference type="InterPro" id="IPR003953">
    <property type="entry name" value="FAD-dep_OxRdtase_2_FAD-bd"/>
</dbReference>
<dbReference type="PANTHER" id="PTHR43400:SF7">
    <property type="entry name" value="FAD-DEPENDENT OXIDOREDUCTASE 2 FAD BINDING DOMAIN-CONTAINING PROTEIN"/>
    <property type="match status" value="1"/>
</dbReference>
<protein>
    <submittedName>
        <fullName evidence="7">FAD-binding protein</fullName>
    </submittedName>
</protein>
<comment type="caution">
    <text evidence="7">The sequence shown here is derived from an EMBL/GenBank/DDBJ whole genome shotgun (WGS) entry which is preliminary data.</text>
</comment>
<dbReference type="Proteomes" id="UP001297600">
    <property type="component" value="Unassembled WGS sequence"/>
</dbReference>
<sequence>MRRPEAVDDEPQVDGHEAAERRPDEGPGKQEPGAVARPASGGSPIAIRARSIVIATGGFLNNKAMMKRCKRFWSGIQTGFSAVGDGVPPDHTGDGIVMGRRAGAAIEDMESMPKLYAGPQKGTSGVSWIMFDVDTAFLVTKAGRRITNEHESRYLGCALKLLSMHNEVGYAIFDEKTFRGPNRDRWQFDKALAGHGLFKADKDTEFGRTDPLFRAMTPPYYITAANWPLADKTEGGLEVNPDFQVLRASDDAPIPGLYAAGSTCGSISTRLCDVIASGLIVGRTASAAR</sequence>
<comment type="cofactor">
    <cofactor evidence="1">
        <name>FAD</name>
        <dbReference type="ChEBI" id="CHEBI:57692"/>
    </cofactor>
</comment>
<evidence type="ECO:0000256" key="5">
    <source>
        <dbReference type="SAM" id="MobiDB-lite"/>
    </source>
</evidence>
<proteinExistence type="predicted"/>
<evidence type="ECO:0000256" key="1">
    <source>
        <dbReference type="ARBA" id="ARBA00001974"/>
    </source>
</evidence>
<keyword evidence="3" id="KW-0274">FAD</keyword>
<dbReference type="InterPro" id="IPR036188">
    <property type="entry name" value="FAD/NAD-bd_sf"/>
</dbReference>